<feature type="non-terminal residue" evidence="1">
    <location>
        <position position="1"/>
    </location>
</feature>
<proteinExistence type="predicted"/>
<dbReference type="InterPro" id="IPR044925">
    <property type="entry name" value="His-Me_finger_sf"/>
</dbReference>
<dbReference type="Pfam" id="PF02945">
    <property type="entry name" value="Endonuclease_7"/>
    <property type="match status" value="1"/>
</dbReference>
<sequence length="109" mass="12748">KKCHNKDSVNWNHRNSNARWKDAIKQKYGIDEKEYRRLFELQNGVCAICGESEKVMYKGTPRKLAIDHNHVNGKVRGLLCTKCNVRLGFLENLEFVTKARIYLDEHNSI</sequence>
<dbReference type="SUPFAM" id="SSF54060">
    <property type="entry name" value="His-Me finger endonucleases"/>
    <property type="match status" value="1"/>
</dbReference>
<dbReference type="Gene3D" id="3.40.1800.10">
    <property type="entry name" value="His-Me finger endonucleases"/>
    <property type="match status" value="1"/>
</dbReference>
<name>X1B162_9ZZZZ</name>
<dbReference type="InterPro" id="IPR038563">
    <property type="entry name" value="Endonuclease_7_sf"/>
</dbReference>
<dbReference type="InterPro" id="IPR004211">
    <property type="entry name" value="Endonuclease_7"/>
</dbReference>
<accession>X1B162</accession>
<dbReference type="EMBL" id="BART01018432">
    <property type="protein sequence ID" value="GAG75082.1"/>
    <property type="molecule type" value="Genomic_DNA"/>
</dbReference>
<evidence type="ECO:0008006" key="2">
    <source>
        <dbReference type="Google" id="ProtNLM"/>
    </source>
</evidence>
<dbReference type="AlphaFoldDB" id="X1B162"/>
<evidence type="ECO:0000313" key="1">
    <source>
        <dbReference type="EMBL" id="GAG75082.1"/>
    </source>
</evidence>
<gene>
    <name evidence="1" type="ORF">S01H4_34799</name>
</gene>
<reference evidence="1" key="1">
    <citation type="journal article" date="2014" name="Front. Microbiol.">
        <title>High frequency of phylogenetically diverse reductive dehalogenase-homologous genes in deep subseafloor sedimentary metagenomes.</title>
        <authorList>
            <person name="Kawai M."/>
            <person name="Futagami T."/>
            <person name="Toyoda A."/>
            <person name="Takaki Y."/>
            <person name="Nishi S."/>
            <person name="Hori S."/>
            <person name="Arai W."/>
            <person name="Tsubouchi T."/>
            <person name="Morono Y."/>
            <person name="Uchiyama I."/>
            <person name="Ito T."/>
            <person name="Fujiyama A."/>
            <person name="Inagaki F."/>
            <person name="Takami H."/>
        </authorList>
    </citation>
    <scope>NUCLEOTIDE SEQUENCE</scope>
    <source>
        <strain evidence="1">Expedition CK06-06</strain>
    </source>
</reference>
<comment type="caution">
    <text evidence="1">The sequence shown here is derived from an EMBL/GenBank/DDBJ whole genome shotgun (WGS) entry which is preliminary data.</text>
</comment>
<protein>
    <recommendedName>
        <fullName evidence="2">Recombination endonuclease VII</fullName>
    </recommendedName>
</protein>
<organism evidence="1">
    <name type="scientific">marine sediment metagenome</name>
    <dbReference type="NCBI Taxonomy" id="412755"/>
    <lineage>
        <taxon>unclassified sequences</taxon>
        <taxon>metagenomes</taxon>
        <taxon>ecological metagenomes</taxon>
    </lineage>
</organism>